<dbReference type="STRING" id="1834191.A5886_002657"/>
<protein>
    <submittedName>
        <fullName evidence="1">Uncharacterized protein</fullName>
    </submittedName>
</protein>
<comment type="caution">
    <text evidence="1">The sequence shown here is derived from an EMBL/GenBank/DDBJ whole genome shotgun (WGS) entry which is preliminary data.</text>
</comment>
<gene>
    <name evidence="1" type="ORF">A5886_002657</name>
</gene>
<sequence length="110" mass="13294">MMEKKKIDETKTIEFLSKLELKSSSRIYVSFVRRFFDVSEKDSLDIIEILNTLDILKPIYKIKISNRLLPEEYEFLRDIPPIIFDEESYEDRQINFSENVFVFFKVIKDE</sequence>
<dbReference type="AlphaFoldDB" id="A0A242A932"/>
<evidence type="ECO:0000313" key="2">
    <source>
        <dbReference type="Proteomes" id="UP000195043"/>
    </source>
</evidence>
<evidence type="ECO:0000313" key="1">
    <source>
        <dbReference type="EMBL" id="OTN77557.1"/>
    </source>
</evidence>
<reference evidence="1 2" key="1">
    <citation type="submission" date="2017-05" db="EMBL/GenBank/DDBJ databases">
        <title>The Genome Sequence of Enterococcus sp. 8G7_MSG3316.</title>
        <authorList>
            <consortium name="The Broad Institute Genomics Platform"/>
            <consortium name="The Broad Institute Genomic Center for Infectious Diseases"/>
            <person name="Earl A."/>
            <person name="Manson A."/>
            <person name="Schwartman J."/>
            <person name="Gilmore M."/>
            <person name="Abouelleil A."/>
            <person name="Cao P."/>
            <person name="Chapman S."/>
            <person name="Cusick C."/>
            <person name="Shea T."/>
            <person name="Young S."/>
            <person name="Neafsey D."/>
            <person name="Nusbaum C."/>
            <person name="Birren B."/>
        </authorList>
    </citation>
    <scope>NUCLEOTIDE SEQUENCE [LARGE SCALE GENOMIC DNA]</scope>
    <source>
        <strain evidence="1 2">8G7_MSG3316</strain>
    </source>
</reference>
<proteinExistence type="predicted"/>
<keyword evidence="2" id="KW-1185">Reference proteome</keyword>
<organism evidence="1 2">
    <name type="scientific">Candidatus Enterococcus testudinis</name>
    <dbReference type="NCBI Taxonomy" id="1834191"/>
    <lineage>
        <taxon>Bacteria</taxon>
        <taxon>Bacillati</taxon>
        <taxon>Bacillota</taxon>
        <taxon>Bacilli</taxon>
        <taxon>Lactobacillales</taxon>
        <taxon>Enterococcaceae</taxon>
        <taxon>Enterococcus</taxon>
    </lineage>
</organism>
<accession>A0A242A932</accession>
<dbReference type="Proteomes" id="UP000195043">
    <property type="component" value="Unassembled WGS sequence"/>
</dbReference>
<dbReference type="EMBL" id="NGKU01000001">
    <property type="protein sequence ID" value="OTN77557.1"/>
    <property type="molecule type" value="Genomic_DNA"/>
</dbReference>
<name>A0A242A932_9ENTE</name>